<keyword evidence="5" id="KW-1185">Reference proteome</keyword>
<name>A0AAW3BRB5_9TRYP</name>
<dbReference type="PANTHER" id="PTHR11567:SF110">
    <property type="entry name" value="2-PHOSPHOXYLOSE PHOSPHATASE 1"/>
    <property type="match status" value="1"/>
</dbReference>
<dbReference type="SUPFAM" id="SSF53254">
    <property type="entry name" value="Phosphoglycerate mutase-like"/>
    <property type="match status" value="1"/>
</dbReference>
<reference evidence="4 5" key="1">
    <citation type="submission" date="2024-02" db="EMBL/GenBank/DDBJ databases">
        <title>FIRST GENOME SEQUENCES OF Leishmania (Viannia) shawi, Leishmania (Viannia) lindenbergi AND Leishmania (Viannia) utingensis.</title>
        <authorList>
            <person name="Resadore F."/>
            <person name="Custodio M.G.F."/>
            <person name="Boite M.C."/>
            <person name="Cupolillo E."/>
            <person name="Ferreira G.E.M."/>
        </authorList>
    </citation>
    <scope>NUCLEOTIDE SEQUENCE [LARGE SCALE GENOMIC DNA]</scope>
    <source>
        <strain evidence="4 5">MDAS/BR/1979/M5533</strain>
    </source>
</reference>
<comment type="caution">
    <text evidence="4">The sequence shown here is derived from an EMBL/GenBank/DDBJ whole genome shotgun (WGS) entry which is preliminary data.</text>
</comment>
<dbReference type="InterPro" id="IPR029033">
    <property type="entry name" value="His_PPase_superfam"/>
</dbReference>
<feature type="transmembrane region" description="Helical" evidence="3">
    <location>
        <begin position="187"/>
        <end position="208"/>
    </location>
</feature>
<gene>
    <name evidence="4" type="ORF">Q4I28_004054</name>
</gene>
<dbReference type="CDD" id="cd07061">
    <property type="entry name" value="HP_HAP_like"/>
    <property type="match status" value="1"/>
</dbReference>
<evidence type="ECO:0000256" key="3">
    <source>
        <dbReference type="SAM" id="Phobius"/>
    </source>
</evidence>
<accession>A0AAW3BRB5</accession>
<dbReference type="Gene3D" id="3.40.50.1240">
    <property type="entry name" value="Phosphoglycerate mutase-like"/>
    <property type="match status" value="1"/>
</dbReference>
<feature type="transmembrane region" description="Helical" evidence="3">
    <location>
        <begin position="678"/>
        <end position="702"/>
    </location>
</feature>
<keyword evidence="3" id="KW-1133">Transmembrane helix</keyword>
<keyword evidence="3" id="KW-0812">Transmembrane</keyword>
<organism evidence="4 5">
    <name type="scientific">Leishmania naiffi</name>
    <dbReference type="NCBI Taxonomy" id="5678"/>
    <lineage>
        <taxon>Eukaryota</taxon>
        <taxon>Discoba</taxon>
        <taxon>Euglenozoa</taxon>
        <taxon>Kinetoplastea</taxon>
        <taxon>Metakinetoplastina</taxon>
        <taxon>Trypanosomatida</taxon>
        <taxon>Trypanosomatidae</taxon>
        <taxon>Leishmaniinae</taxon>
        <taxon>Leishmania</taxon>
        <taxon>Leishmania naiffi species complex</taxon>
    </lineage>
</organism>
<dbReference type="AlphaFoldDB" id="A0AAW3BRB5"/>
<dbReference type="Pfam" id="PF00328">
    <property type="entry name" value="His_Phos_2"/>
    <property type="match status" value="1"/>
</dbReference>
<keyword evidence="3" id="KW-0472">Membrane</keyword>
<dbReference type="Proteomes" id="UP001501274">
    <property type="component" value="Unassembled WGS sequence"/>
</dbReference>
<evidence type="ECO:0000313" key="5">
    <source>
        <dbReference type="Proteomes" id="UP001501274"/>
    </source>
</evidence>
<dbReference type="PANTHER" id="PTHR11567">
    <property type="entry name" value="ACID PHOSPHATASE-RELATED"/>
    <property type="match status" value="1"/>
</dbReference>
<sequence>MFCKCVHGRWKQKRLVSVAGVRMCVRLRTIQCVAFWPCNQQLWVHSSVSHAVLRAFYWPLLSLSPFLGIPVRIIGSKASKGRQGDVPLCCPPVPCGCAARCIQACPLSADDAYMLLHFCFLALFLILSCSLACVHTPFLLSTCSRFPSVRHTPREEGRNPGCMLFSGAFCFRDSAFTPTIFPVGTTMQLVLVLLLLLLCMSEFVTAALDMKLVMVQLLHRHGARTAEPSYNKTQICDNTPCGYLTWPGIEMLGKTGAFLRSRYNTDTSVVSEPMFPSEDYDLDVAYSRSTDVPRTLQSAESFLRGFFPNLTSLYPAIHTVPEEDDYLLYTNYVPQFQFYWSLDMAGVRAVCNPVVDWNFPDFHTLTAMAQEVHSEGYCSNFTRRTDCAFVLFDIAVAKKPIGELDNYPLLKANLDGLSQVAREHFARQYVYNRSDIRCFQQGSSGQPILQEFVKNIGAAMAGSSRYKLYHYSAHDTTLSRIACSLQDTADDGLLPPFAQTLVLELMQNLSDSSYHVRVLRGHPAQNPASGFEFAWEPDWQLKCMDASGQLYNASSNRCSVTDFTRFVQWSAAPVTSMGYCYLDEKYRQLRNCPEGGIEAGEAWQTLSSGCKYYRKRCPSYACDAGYMLNSVSLQCVCVALSCRSTFRTAVPELPDGSTDGAVNTAPAKATEMSAGGTAAIGMGTFCIGVLLGAVVTAAVLLWKKHRKSTPPSEV</sequence>
<dbReference type="GO" id="GO:0016791">
    <property type="term" value="F:phosphatase activity"/>
    <property type="evidence" value="ECO:0007669"/>
    <property type="project" value="TreeGrafter"/>
</dbReference>
<feature type="transmembrane region" description="Helical" evidence="3">
    <location>
        <begin position="55"/>
        <end position="75"/>
    </location>
</feature>
<keyword evidence="2" id="KW-0378">Hydrolase</keyword>
<comment type="similarity">
    <text evidence="1">Belongs to the histidine acid phosphatase family.</text>
</comment>
<evidence type="ECO:0000313" key="4">
    <source>
        <dbReference type="EMBL" id="KAL0524291.1"/>
    </source>
</evidence>
<feature type="transmembrane region" description="Helical" evidence="3">
    <location>
        <begin position="115"/>
        <end position="140"/>
    </location>
</feature>
<dbReference type="EMBL" id="JBAMZN010000025">
    <property type="protein sequence ID" value="KAL0524291.1"/>
    <property type="molecule type" value="Genomic_DNA"/>
</dbReference>
<evidence type="ECO:0000256" key="2">
    <source>
        <dbReference type="ARBA" id="ARBA00022801"/>
    </source>
</evidence>
<protein>
    <submittedName>
        <fullName evidence="4">Histidine phosphatase superfamily (Branch 2)</fullName>
    </submittedName>
</protein>
<dbReference type="InterPro" id="IPR050645">
    <property type="entry name" value="Histidine_acid_phosphatase"/>
</dbReference>
<evidence type="ECO:0000256" key="1">
    <source>
        <dbReference type="ARBA" id="ARBA00005375"/>
    </source>
</evidence>
<dbReference type="InterPro" id="IPR000560">
    <property type="entry name" value="His_Pase_clade-2"/>
</dbReference>
<proteinExistence type="inferred from homology"/>